<protein>
    <submittedName>
        <fullName evidence="2">Uncharacterized protein</fullName>
    </submittedName>
</protein>
<reference evidence="2 4" key="1">
    <citation type="submission" date="2017-01" db="EMBL/GenBank/DDBJ databases">
        <authorList>
            <person name="Mah S.A."/>
            <person name="Swanson W.J."/>
            <person name="Moy G.W."/>
            <person name="Vacquier V.D."/>
        </authorList>
    </citation>
    <scope>NUCLEOTIDE SEQUENCE [LARGE SCALE GENOMIC DNA]</scope>
    <source>
        <strain evidence="2 4">GSMNP</strain>
    </source>
</reference>
<dbReference type="OrthoDB" id="5732918at2759"/>
<dbReference type="EMBL" id="LSSN01001717">
    <property type="protein sequence ID" value="OMJ18553.1"/>
    <property type="molecule type" value="Genomic_DNA"/>
</dbReference>
<feature type="region of interest" description="Disordered" evidence="1">
    <location>
        <begin position="67"/>
        <end position="138"/>
    </location>
</feature>
<evidence type="ECO:0000313" key="3">
    <source>
        <dbReference type="EMBL" id="OMJ18553.1"/>
    </source>
</evidence>
<keyword evidence="4" id="KW-1185">Reference proteome</keyword>
<dbReference type="AlphaFoldDB" id="A0A1R1XLM8"/>
<evidence type="ECO:0000313" key="4">
    <source>
        <dbReference type="Proteomes" id="UP000187283"/>
    </source>
</evidence>
<feature type="region of interest" description="Disordered" evidence="1">
    <location>
        <begin position="1"/>
        <end position="49"/>
    </location>
</feature>
<feature type="compositionally biased region" description="Polar residues" evidence="1">
    <location>
        <begin position="77"/>
        <end position="112"/>
    </location>
</feature>
<feature type="compositionally biased region" description="Basic and acidic residues" evidence="1">
    <location>
        <begin position="26"/>
        <end position="49"/>
    </location>
</feature>
<name>A0A1R1XLM8_9FUNG</name>
<accession>A0A1R1XLM8</accession>
<evidence type="ECO:0000313" key="2">
    <source>
        <dbReference type="EMBL" id="OMJ15495.1"/>
    </source>
</evidence>
<evidence type="ECO:0000256" key="1">
    <source>
        <dbReference type="SAM" id="MobiDB-lite"/>
    </source>
</evidence>
<gene>
    <name evidence="3" type="ORF">AYI70_g5293</name>
    <name evidence="2" type="ORF">AYI70_g7229</name>
</gene>
<comment type="caution">
    <text evidence="2">The sequence shown here is derived from an EMBL/GenBank/DDBJ whole genome shotgun (WGS) entry which is preliminary data.</text>
</comment>
<organism evidence="2 4">
    <name type="scientific">Smittium culicis</name>
    <dbReference type="NCBI Taxonomy" id="133412"/>
    <lineage>
        <taxon>Eukaryota</taxon>
        <taxon>Fungi</taxon>
        <taxon>Fungi incertae sedis</taxon>
        <taxon>Zoopagomycota</taxon>
        <taxon>Kickxellomycotina</taxon>
        <taxon>Harpellomycetes</taxon>
        <taxon>Harpellales</taxon>
        <taxon>Legeriomycetaceae</taxon>
        <taxon>Smittium</taxon>
    </lineage>
</organism>
<dbReference type="EMBL" id="LSSN01002655">
    <property type="protein sequence ID" value="OMJ15495.1"/>
    <property type="molecule type" value="Genomic_DNA"/>
</dbReference>
<dbReference type="Proteomes" id="UP000187283">
    <property type="component" value="Unassembled WGS sequence"/>
</dbReference>
<sequence length="138" mass="15522">MLLKSEISDLSSTPANSASKNKLKSKKLELTTEEREMYEKEKKKDADHEFYNSRLQNLKQMKAAIQEFSSLKKKQDSPPNNHSATDPSKTPSDFNNSSQNAKLSTINDNVANGSIPDDDISLSSSDSDDMNFIMDWRS</sequence>
<proteinExistence type="predicted"/>